<comment type="caution">
    <text evidence="5">The sequence shown here is derived from an EMBL/GenBank/DDBJ whole genome shotgun (WGS) entry which is preliminary data.</text>
</comment>
<keyword evidence="1" id="KW-0805">Transcription regulation</keyword>
<reference evidence="5 6" key="1">
    <citation type="submission" date="2024-09" db="EMBL/GenBank/DDBJ databases">
        <authorList>
            <person name="Sun Q."/>
            <person name="Mori K."/>
        </authorList>
    </citation>
    <scope>NUCLEOTIDE SEQUENCE [LARGE SCALE GENOMIC DNA]</scope>
    <source>
        <strain evidence="5 6">JCM 15389</strain>
    </source>
</reference>
<dbReference type="InterPro" id="IPR016032">
    <property type="entry name" value="Sig_transdc_resp-reg_C-effctor"/>
</dbReference>
<dbReference type="InterPro" id="IPR000792">
    <property type="entry name" value="Tscrpt_reg_LuxR_C"/>
</dbReference>
<name>A0ABV6C047_9ACTN</name>
<dbReference type="PRINTS" id="PR00038">
    <property type="entry name" value="HTHLUXR"/>
</dbReference>
<evidence type="ECO:0000259" key="4">
    <source>
        <dbReference type="PROSITE" id="PS50043"/>
    </source>
</evidence>
<protein>
    <submittedName>
        <fullName evidence="5">LuxR C-terminal-related transcriptional regulator</fullName>
    </submittedName>
</protein>
<dbReference type="EMBL" id="JBHLYQ010000014">
    <property type="protein sequence ID" value="MFC0081060.1"/>
    <property type="molecule type" value="Genomic_DNA"/>
</dbReference>
<dbReference type="PROSITE" id="PS50043">
    <property type="entry name" value="HTH_LUXR_2"/>
    <property type="match status" value="1"/>
</dbReference>
<dbReference type="SMART" id="SM00065">
    <property type="entry name" value="GAF"/>
    <property type="match status" value="1"/>
</dbReference>
<dbReference type="CDD" id="cd06170">
    <property type="entry name" value="LuxR_C_like"/>
    <property type="match status" value="1"/>
</dbReference>
<dbReference type="PANTHER" id="PTHR44688:SF16">
    <property type="entry name" value="DNA-BINDING TRANSCRIPTIONAL ACTIVATOR DEVR_DOSR"/>
    <property type="match status" value="1"/>
</dbReference>
<proteinExistence type="predicted"/>
<dbReference type="RefSeq" id="WP_377787928.1">
    <property type="nucleotide sequence ID" value="NZ_JBHLYQ010000014.1"/>
</dbReference>
<dbReference type="InterPro" id="IPR003018">
    <property type="entry name" value="GAF"/>
</dbReference>
<evidence type="ECO:0000313" key="5">
    <source>
        <dbReference type="EMBL" id="MFC0081060.1"/>
    </source>
</evidence>
<dbReference type="SUPFAM" id="SSF46894">
    <property type="entry name" value="C-terminal effector domain of the bipartite response regulators"/>
    <property type="match status" value="1"/>
</dbReference>
<evidence type="ECO:0000256" key="2">
    <source>
        <dbReference type="ARBA" id="ARBA00023125"/>
    </source>
</evidence>
<keyword evidence="2" id="KW-0238">DNA-binding</keyword>
<dbReference type="InterPro" id="IPR029016">
    <property type="entry name" value="GAF-like_dom_sf"/>
</dbReference>
<dbReference type="Gene3D" id="1.10.10.10">
    <property type="entry name" value="Winged helix-like DNA-binding domain superfamily/Winged helix DNA-binding domain"/>
    <property type="match status" value="1"/>
</dbReference>
<dbReference type="Proteomes" id="UP001589788">
    <property type="component" value="Unassembled WGS sequence"/>
</dbReference>
<dbReference type="SMART" id="SM00421">
    <property type="entry name" value="HTH_LUXR"/>
    <property type="match status" value="1"/>
</dbReference>
<dbReference type="Gene3D" id="3.30.450.40">
    <property type="match status" value="1"/>
</dbReference>
<dbReference type="SUPFAM" id="SSF55781">
    <property type="entry name" value="GAF domain-like"/>
    <property type="match status" value="1"/>
</dbReference>
<dbReference type="InterPro" id="IPR036388">
    <property type="entry name" value="WH-like_DNA-bd_sf"/>
</dbReference>
<keyword evidence="3" id="KW-0804">Transcription</keyword>
<dbReference type="Pfam" id="PF00196">
    <property type="entry name" value="GerE"/>
    <property type="match status" value="1"/>
</dbReference>
<feature type="domain" description="HTH luxR-type" evidence="4">
    <location>
        <begin position="295"/>
        <end position="360"/>
    </location>
</feature>
<organism evidence="5 6">
    <name type="scientific">Aciditerrimonas ferrireducens</name>
    <dbReference type="NCBI Taxonomy" id="667306"/>
    <lineage>
        <taxon>Bacteria</taxon>
        <taxon>Bacillati</taxon>
        <taxon>Actinomycetota</taxon>
        <taxon>Acidimicrobiia</taxon>
        <taxon>Acidimicrobiales</taxon>
        <taxon>Acidimicrobiaceae</taxon>
        <taxon>Aciditerrimonas</taxon>
    </lineage>
</organism>
<sequence>MPASRARAVLGAVAAVQGAASVREVQLAWLRSVPDVVSAAGYGFYLLEPSSLRPLDVAATVPDRFLQRYEDEGRQDDPVLQEAVARGGPIDSSRLGPPCRWQHSAVCAVLEEAGYHHSLEAPIIVDGVVEGTLNMARRKEDPPFSLEDLEALGLVAEQVAAAVTRARRYDQVSERTVLLADALDAAAQPVVVTTVDGELIFQNRMALRAVPGSHQTYLERAHPVLHEALEQLRQGHQRVVTAQEANTTAPVAGSRDERPVADLGGAVAVKAVRLRSRQDAVVSFVSFRPAGAPGLPDAALPLSPREREIADLVSQGLTTRQIAELSFVSENTVKQHLKRIFAKLQVSSRAELVQAVWRAAADHRDRPADLDAAT</sequence>
<accession>A0ABV6C047</accession>
<evidence type="ECO:0000256" key="1">
    <source>
        <dbReference type="ARBA" id="ARBA00023015"/>
    </source>
</evidence>
<keyword evidence="6" id="KW-1185">Reference proteome</keyword>
<evidence type="ECO:0000313" key="6">
    <source>
        <dbReference type="Proteomes" id="UP001589788"/>
    </source>
</evidence>
<gene>
    <name evidence="5" type="ORF">ACFFRE_02660</name>
</gene>
<dbReference type="Pfam" id="PF01590">
    <property type="entry name" value="GAF"/>
    <property type="match status" value="1"/>
</dbReference>
<evidence type="ECO:0000256" key="3">
    <source>
        <dbReference type="ARBA" id="ARBA00023163"/>
    </source>
</evidence>
<dbReference type="PANTHER" id="PTHR44688">
    <property type="entry name" value="DNA-BINDING TRANSCRIPTIONAL ACTIVATOR DEVR_DOSR"/>
    <property type="match status" value="1"/>
</dbReference>